<evidence type="ECO:0000256" key="1">
    <source>
        <dbReference type="SAM" id="MobiDB-lite"/>
    </source>
</evidence>
<dbReference type="Proteomes" id="UP001271007">
    <property type="component" value="Unassembled WGS sequence"/>
</dbReference>
<organism evidence="2 3">
    <name type="scientific">Extremus antarcticus</name>
    <dbReference type="NCBI Taxonomy" id="702011"/>
    <lineage>
        <taxon>Eukaryota</taxon>
        <taxon>Fungi</taxon>
        <taxon>Dikarya</taxon>
        <taxon>Ascomycota</taxon>
        <taxon>Pezizomycotina</taxon>
        <taxon>Dothideomycetes</taxon>
        <taxon>Dothideomycetidae</taxon>
        <taxon>Mycosphaerellales</taxon>
        <taxon>Extremaceae</taxon>
        <taxon>Extremus</taxon>
    </lineage>
</organism>
<comment type="caution">
    <text evidence="2">The sequence shown here is derived from an EMBL/GenBank/DDBJ whole genome shotgun (WGS) entry which is preliminary data.</text>
</comment>
<evidence type="ECO:0000313" key="3">
    <source>
        <dbReference type="Proteomes" id="UP001271007"/>
    </source>
</evidence>
<feature type="compositionally biased region" description="Basic and acidic residues" evidence="1">
    <location>
        <begin position="499"/>
        <end position="513"/>
    </location>
</feature>
<keyword evidence="3" id="KW-1185">Reference proteome</keyword>
<accession>A0AAJ0GJP2</accession>
<feature type="compositionally biased region" description="Basic and acidic residues" evidence="1">
    <location>
        <begin position="409"/>
        <end position="418"/>
    </location>
</feature>
<proteinExistence type="predicted"/>
<feature type="region of interest" description="Disordered" evidence="1">
    <location>
        <begin position="150"/>
        <end position="169"/>
    </location>
</feature>
<feature type="compositionally biased region" description="Low complexity" evidence="1">
    <location>
        <begin position="576"/>
        <end position="588"/>
    </location>
</feature>
<protein>
    <submittedName>
        <fullName evidence="2">Uncharacterized protein</fullName>
    </submittedName>
</protein>
<feature type="compositionally biased region" description="Basic and acidic residues" evidence="1">
    <location>
        <begin position="374"/>
        <end position="396"/>
    </location>
</feature>
<feature type="compositionally biased region" description="Polar residues" evidence="1">
    <location>
        <begin position="596"/>
        <end position="608"/>
    </location>
</feature>
<feature type="compositionally biased region" description="Polar residues" evidence="1">
    <location>
        <begin position="208"/>
        <end position="224"/>
    </location>
</feature>
<feature type="region of interest" description="Disordered" evidence="1">
    <location>
        <begin position="174"/>
        <end position="234"/>
    </location>
</feature>
<dbReference type="AlphaFoldDB" id="A0AAJ0GJP2"/>
<feature type="region of interest" description="Disordered" evidence="1">
    <location>
        <begin position="1"/>
        <end position="36"/>
    </location>
</feature>
<feature type="compositionally biased region" description="Low complexity" evidence="1">
    <location>
        <begin position="690"/>
        <end position="732"/>
    </location>
</feature>
<name>A0AAJ0GJP2_9PEZI</name>
<feature type="compositionally biased region" description="Polar residues" evidence="1">
    <location>
        <begin position="733"/>
        <end position="746"/>
    </location>
</feature>
<gene>
    <name evidence="2" type="ORF">LTR09_000465</name>
</gene>
<feature type="compositionally biased region" description="Polar residues" evidence="1">
    <location>
        <begin position="341"/>
        <end position="360"/>
    </location>
</feature>
<feature type="compositionally biased region" description="Polar residues" evidence="1">
    <location>
        <begin position="424"/>
        <end position="440"/>
    </location>
</feature>
<feature type="compositionally biased region" description="Basic and acidic residues" evidence="1">
    <location>
        <begin position="658"/>
        <end position="668"/>
    </location>
</feature>
<dbReference type="EMBL" id="JAWDJX010000001">
    <property type="protein sequence ID" value="KAK3058900.1"/>
    <property type="molecule type" value="Genomic_DNA"/>
</dbReference>
<feature type="region of interest" description="Disordered" evidence="1">
    <location>
        <begin position="280"/>
        <end position="790"/>
    </location>
</feature>
<feature type="compositionally biased region" description="Polar residues" evidence="1">
    <location>
        <begin position="480"/>
        <end position="492"/>
    </location>
</feature>
<sequence length="790" mass="86802">MKKKLFSLPLKIGAQRKDDEGESPPVTPKSVAPPLSPRVDYELRTACALVLQNFKPSDYVYHERFGDDGDDEPQLDYETQLNYAAFMEALEGDQEPRAALEHVTTRAQTEPGRTAEHVTKQVQTSQAKADQKPKTRSRKYSGGLWARVQGEQDEAEQEAPPPARPAPAIALPTAQPVSHHKRSASHPIKLQNVPVKDDMPKRPGSASAPRSNSMMTTGSASDGTDYNWRGSTAPTTAAMTPAHLSERTSSHFWQSSFADAAEVKISAVDEDWMRKRLEKYRQAPQDAKMKRESGGQVSDSVQPSSELLSDPRSTEAQLFEGSRAPAPVVAMPKRKPVPKSSADQASRVSLHQRSGSQQSAELGRSTSRKRRSTPRSESRTELEMLRPESRQGKDSMDTFTTAPTMPAIIRRDVDDGRVPRAPFSTANPSEAPSRSRSITRQIREYIRRPSSRSISRKPSFEISRPGTRGQSIDSARSAVSALSSNDYVSSKWRSWRPFQRRDSTTQAAEHEAGEQGVSDDTNQSPKPKKKPPINLNRELPPLPSLDQWKDDEPEPPMPAKPTHFVDQTDAGDGGVQAPPTQPQLRPQQTSIPPTPQKSSDSVVHQQSPKPHGFPARTSSLRAMMDPSKFPLPPESRKQDPVLHSASLPTSPGVAESPTIDRRFERDSSDDVPTPLVQRTRRTSTQPMPLSKSSTGRSRFSSMGGLSRTLSSIGRSSNSSSPAPPTKSKSMSMEQSRSTSEVRSSPASGYPLSGSPSVPAKDTPTKKRWWQSGSNKSQKRASTWMGESVKA</sequence>
<feature type="compositionally biased region" description="Polar residues" evidence="1">
    <location>
        <begin position="295"/>
        <end position="307"/>
    </location>
</feature>
<evidence type="ECO:0000313" key="2">
    <source>
        <dbReference type="EMBL" id="KAK3058900.1"/>
    </source>
</evidence>
<reference evidence="2" key="1">
    <citation type="submission" date="2023-04" db="EMBL/GenBank/DDBJ databases">
        <title>Black Yeasts Isolated from many extreme environments.</title>
        <authorList>
            <person name="Coleine C."/>
            <person name="Stajich J.E."/>
            <person name="Selbmann L."/>
        </authorList>
    </citation>
    <scope>NUCLEOTIDE SEQUENCE</scope>
    <source>
        <strain evidence="2">CCFEE 5312</strain>
    </source>
</reference>
<feature type="region of interest" description="Disordered" evidence="1">
    <location>
        <begin position="106"/>
        <end position="143"/>
    </location>
</feature>
<feature type="compositionally biased region" description="Basic and acidic residues" evidence="1">
    <location>
        <begin position="280"/>
        <end position="293"/>
    </location>
</feature>